<evidence type="ECO:0000313" key="2">
    <source>
        <dbReference type="EMBL" id="KTD53624.1"/>
    </source>
</evidence>
<organism evidence="2 3">
    <name type="scientific">Legionella santicrucis</name>
    <dbReference type="NCBI Taxonomy" id="45074"/>
    <lineage>
        <taxon>Bacteria</taxon>
        <taxon>Pseudomonadati</taxon>
        <taxon>Pseudomonadota</taxon>
        <taxon>Gammaproteobacteria</taxon>
        <taxon>Legionellales</taxon>
        <taxon>Legionellaceae</taxon>
        <taxon>Legionella</taxon>
    </lineage>
</organism>
<dbReference type="STRING" id="45074.Lsan_4034"/>
<dbReference type="OrthoDB" id="9794287at2"/>
<dbReference type="PATRIC" id="fig|45074.5.peg.4333"/>
<feature type="transmembrane region" description="Helical" evidence="1">
    <location>
        <begin position="37"/>
        <end position="57"/>
    </location>
</feature>
<keyword evidence="1" id="KW-1133">Transmembrane helix</keyword>
<dbReference type="Proteomes" id="UP000054703">
    <property type="component" value="Unassembled WGS sequence"/>
</dbReference>
<evidence type="ECO:0000256" key="1">
    <source>
        <dbReference type="SAM" id="Phobius"/>
    </source>
</evidence>
<keyword evidence="1" id="KW-0812">Transmembrane</keyword>
<dbReference type="EMBL" id="LNYU01000091">
    <property type="protein sequence ID" value="KTD53624.1"/>
    <property type="molecule type" value="Genomic_DNA"/>
</dbReference>
<dbReference type="AlphaFoldDB" id="A0A0W0Y9N1"/>
<dbReference type="RefSeq" id="WP_058515907.1">
    <property type="nucleotide sequence ID" value="NZ_CAAAIH010000012.1"/>
</dbReference>
<evidence type="ECO:0000313" key="3">
    <source>
        <dbReference type="Proteomes" id="UP000054703"/>
    </source>
</evidence>
<sequence length="67" mass="7230">MKKINLSSAMITALSAAILFGGSTPFAKQLIGNTSPILLAGLLYLGSGIGLFLLRFIKDRTYEKRLN</sequence>
<reference evidence="2 3" key="1">
    <citation type="submission" date="2015-11" db="EMBL/GenBank/DDBJ databases">
        <title>Genomic analysis of 38 Legionella species identifies large and diverse effector repertoires.</title>
        <authorList>
            <person name="Burstein D."/>
            <person name="Amaro F."/>
            <person name="Zusman T."/>
            <person name="Lifshitz Z."/>
            <person name="Cohen O."/>
            <person name="Gilbert J.A."/>
            <person name="Pupko T."/>
            <person name="Shuman H.A."/>
            <person name="Segal G."/>
        </authorList>
    </citation>
    <scope>NUCLEOTIDE SEQUENCE [LARGE SCALE GENOMIC DNA]</scope>
    <source>
        <strain evidence="2 3">SC-63-C7</strain>
    </source>
</reference>
<keyword evidence="3" id="KW-1185">Reference proteome</keyword>
<accession>A0A0W0Y9N1</accession>
<keyword evidence="1" id="KW-0472">Membrane</keyword>
<comment type="caution">
    <text evidence="2">The sequence shown here is derived from an EMBL/GenBank/DDBJ whole genome shotgun (WGS) entry which is preliminary data.</text>
</comment>
<name>A0A0W0Y9N1_9GAMM</name>
<protein>
    <submittedName>
        <fullName evidence="2">Uncharacterized protein</fullName>
    </submittedName>
</protein>
<proteinExistence type="predicted"/>
<gene>
    <name evidence="2" type="ORF">Lsan_4034</name>
</gene>